<evidence type="ECO:0000256" key="4">
    <source>
        <dbReference type="ARBA" id="ARBA00022857"/>
    </source>
</evidence>
<dbReference type="Proteomes" id="UP000643405">
    <property type="component" value="Unassembled WGS sequence"/>
</dbReference>
<keyword evidence="3" id="KW-0288">FMN</keyword>
<name>A0A8J6U604_9HYPH</name>
<keyword evidence="2" id="KW-0285">Flavoprotein</keyword>
<dbReference type="CDD" id="cd02932">
    <property type="entry name" value="OYE_YqiM_FMN"/>
    <property type="match status" value="1"/>
</dbReference>
<dbReference type="AlphaFoldDB" id="A0A8J6U604"/>
<accession>A0A8J6U604</accession>
<dbReference type="RefSeq" id="WP_188166795.1">
    <property type="nucleotide sequence ID" value="NZ_JACVVX010000012.1"/>
</dbReference>
<keyword evidence="4" id="KW-0521">NADP</keyword>
<protein>
    <submittedName>
        <fullName evidence="8">NADH:flavin oxidoreductase/NADH oxidase</fullName>
    </submittedName>
</protein>
<reference evidence="8" key="1">
    <citation type="submission" date="2020-09" db="EMBL/GenBank/DDBJ databases">
        <title>Genome seq and assembly of Tianweitania sp.</title>
        <authorList>
            <person name="Chhetri G."/>
        </authorList>
    </citation>
    <scope>NUCLEOTIDE SEQUENCE</scope>
    <source>
        <strain evidence="8">Rool2</strain>
    </source>
</reference>
<dbReference type="InterPro" id="IPR013785">
    <property type="entry name" value="Aldolase_TIM"/>
</dbReference>
<organism evidence="8 9">
    <name type="scientific">Oryzicola mucosus</name>
    <dbReference type="NCBI Taxonomy" id="2767425"/>
    <lineage>
        <taxon>Bacteria</taxon>
        <taxon>Pseudomonadati</taxon>
        <taxon>Pseudomonadota</taxon>
        <taxon>Alphaproteobacteria</taxon>
        <taxon>Hyphomicrobiales</taxon>
        <taxon>Phyllobacteriaceae</taxon>
        <taxon>Oryzicola</taxon>
    </lineage>
</organism>
<dbReference type="GO" id="GO:0003959">
    <property type="term" value="F:NADPH dehydrogenase activity"/>
    <property type="evidence" value="ECO:0007669"/>
    <property type="project" value="InterPro"/>
</dbReference>
<sequence length="397" mass="43417">MPEACPAQRSKLFTPMPIRGFISRNRIMVSPMCQYAARDGLANDYHLVHLGRYALGGAGMVIAEATAVEERGRISSGDLGLWNDEQIAPLRKIADFIRQYGAVPGIQLAHAGRKASTQPPWHGNGPLTDADRLRDDPPWPVVGPSSVAAGAGWQTPQALDENGIAGIVRAFAEAARRADDAGFDLIDFHGAHGYLLHSFLSPISNLRDDRYGGSLENRMRFPLEAVDAVRRVWPENKAIFYRLSALDGLDGGWTLEDSAIFCRELYSRGVDVIDCSSGGAIADRSRDVRIRRGFGFHAPYSAYLRREAGGLVATVGLIVEGRQAEAILQAGEADIIAIGREFQDDPNWAHHAQAEIEGAAFDAWPQESGWWLDKRAGVLSKLREAGETPMDRYLSAE</sequence>
<comment type="cofactor">
    <cofactor evidence="1">
        <name>FMN</name>
        <dbReference type="ChEBI" id="CHEBI:58210"/>
    </cofactor>
</comment>
<comment type="caution">
    <text evidence="8">The sequence shown here is derived from an EMBL/GenBank/DDBJ whole genome shotgun (WGS) entry which is preliminary data.</text>
</comment>
<dbReference type="EMBL" id="JACVVX010000012">
    <property type="protein sequence ID" value="MBD0417355.1"/>
    <property type="molecule type" value="Genomic_DNA"/>
</dbReference>
<dbReference type="PANTHER" id="PTHR43303:SF4">
    <property type="entry name" value="NADPH DEHYDROGENASE C23G7.10C-RELATED"/>
    <property type="match status" value="1"/>
</dbReference>
<feature type="region of interest" description="Disordered" evidence="6">
    <location>
        <begin position="113"/>
        <end position="136"/>
    </location>
</feature>
<proteinExistence type="predicted"/>
<feature type="domain" description="NADH:flavin oxidoreductase/NADH oxidase N-terminal" evidence="7">
    <location>
        <begin position="11"/>
        <end position="356"/>
    </location>
</feature>
<dbReference type="GO" id="GO:0050661">
    <property type="term" value="F:NADP binding"/>
    <property type="evidence" value="ECO:0007669"/>
    <property type="project" value="InterPro"/>
</dbReference>
<gene>
    <name evidence="8" type="ORF">ICI42_22185</name>
</gene>
<dbReference type="GO" id="GO:0010181">
    <property type="term" value="F:FMN binding"/>
    <property type="evidence" value="ECO:0007669"/>
    <property type="project" value="InterPro"/>
</dbReference>
<evidence type="ECO:0000256" key="2">
    <source>
        <dbReference type="ARBA" id="ARBA00022630"/>
    </source>
</evidence>
<dbReference type="PANTHER" id="PTHR43303">
    <property type="entry name" value="NADPH DEHYDROGENASE C23G7.10C-RELATED"/>
    <property type="match status" value="1"/>
</dbReference>
<evidence type="ECO:0000256" key="3">
    <source>
        <dbReference type="ARBA" id="ARBA00022643"/>
    </source>
</evidence>
<keyword evidence="9" id="KW-1185">Reference proteome</keyword>
<evidence type="ECO:0000259" key="7">
    <source>
        <dbReference type="Pfam" id="PF00724"/>
    </source>
</evidence>
<evidence type="ECO:0000256" key="6">
    <source>
        <dbReference type="SAM" id="MobiDB-lite"/>
    </source>
</evidence>
<dbReference type="SUPFAM" id="SSF51395">
    <property type="entry name" value="FMN-linked oxidoreductases"/>
    <property type="match status" value="1"/>
</dbReference>
<dbReference type="Pfam" id="PF00724">
    <property type="entry name" value="Oxidored_FMN"/>
    <property type="match status" value="1"/>
</dbReference>
<evidence type="ECO:0000313" key="9">
    <source>
        <dbReference type="Proteomes" id="UP000643405"/>
    </source>
</evidence>
<evidence type="ECO:0000313" key="8">
    <source>
        <dbReference type="EMBL" id="MBD0417355.1"/>
    </source>
</evidence>
<keyword evidence="5" id="KW-0560">Oxidoreductase</keyword>
<dbReference type="InterPro" id="IPR044152">
    <property type="entry name" value="YqjM-like"/>
</dbReference>
<evidence type="ECO:0000256" key="1">
    <source>
        <dbReference type="ARBA" id="ARBA00001917"/>
    </source>
</evidence>
<evidence type="ECO:0000256" key="5">
    <source>
        <dbReference type="ARBA" id="ARBA00023002"/>
    </source>
</evidence>
<dbReference type="InterPro" id="IPR001155">
    <property type="entry name" value="OxRdtase_FMN_N"/>
</dbReference>
<dbReference type="Gene3D" id="3.20.20.70">
    <property type="entry name" value="Aldolase class I"/>
    <property type="match status" value="1"/>
</dbReference>